<reference evidence="2" key="1">
    <citation type="submission" date="2016-11" db="EMBL/GenBank/DDBJ databases">
        <authorList>
            <person name="Shukria A."/>
            <person name="Stevens D.C."/>
        </authorList>
    </citation>
    <scope>NUCLEOTIDE SEQUENCE [LARGE SCALE GENOMIC DNA]</scope>
    <source>
        <strain evidence="2">Cbfe23</strain>
    </source>
</reference>
<dbReference type="STRING" id="83449.BON30_46035"/>
<organism evidence="1 2">
    <name type="scientific">Cystobacter ferrugineus</name>
    <dbReference type="NCBI Taxonomy" id="83449"/>
    <lineage>
        <taxon>Bacteria</taxon>
        <taxon>Pseudomonadati</taxon>
        <taxon>Myxococcota</taxon>
        <taxon>Myxococcia</taxon>
        <taxon>Myxococcales</taxon>
        <taxon>Cystobacterineae</taxon>
        <taxon>Archangiaceae</taxon>
        <taxon>Cystobacter</taxon>
    </lineage>
</organism>
<gene>
    <name evidence="1" type="ORF">BON30_46035</name>
</gene>
<dbReference type="Proteomes" id="UP000182229">
    <property type="component" value="Unassembled WGS sequence"/>
</dbReference>
<keyword evidence="2" id="KW-1185">Reference proteome</keyword>
<protein>
    <submittedName>
        <fullName evidence="1">Uncharacterized protein</fullName>
    </submittedName>
</protein>
<dbReference type="EMBL" id="MPIN01000025">
    <property type="protein sequence ID" value="OJH33893.1"/>
    <property type="molecule type" value="Genomic_DNA"/>
</dbReference>
<sequence length="146" mass="16696">MVSVTKSVSRAALAELQRLIEANPSVDWRAIALDSPAELNALEWHELEPEAVVPLLKAYQRLVRILPESEERRALPLLESGLHSSIQIANLSRDEFARRWNELFPGNESLGLAVHRAAISRRSELLLHHINDIQRNEPHYRAARFR</sequence>
<evidence type="ECO:0000313" key="2">
    <source>
        <dbReference type="Proteomes" id="UP000182229"/>
    </source>
</evidence>
<proteinExistence type="predicted"/>
<comment type="caution">
    <text evidence="1">The sequence shown here is derived from an EMBL/GenBank/DDBJ whole genome shotgun (WGS) entry which is preliminary data.</text>
</comment>
<accession>A0A1L9AVE5</accession>
<reference evidence="1 2" key="2">
    <citation type="submission" date="2016-12" db="EMBL/GenBank/DDBJ databases">
        <title>Draft Genome Sequence of Cystobacter ferrugineus Strain Cbfe23.</title>
        <authorList>
            <person name="Akbar S."/>
            <person name="Dowd S.E."/>
            <person name="Stevens D.C."/>
        </authorList>
    </citation>
    <scope>NUCLEOTIDE SEQUENCE [LARGE SCALE GENOMIC DNA]</scope>
    <source>
        <strain evidence="1 2">Cbfe23</strain>
    </source>
</reference>
<name>A0A1L9AVE5_9BACT</name>
<evidence type="ECO:0000313" key="1">
    <source>
        <dbReference type="EMBL" id="OJH33893.1"/>
    </source>
</evidence>
<dbReference type="RefSeq" id="WP_071905008.1">
    <property type="nucleotide sequence ID" value="NZ_MPIN01000025.1"/>
</dbReference>
<dbReference type="AlphaFoldDB" id="A0A1L9AVE5"/>